<dbReference type="AlphaFoldDB" id="A0A7C8RCD7"/>
<sequence length="107" mass="12181">MAGSANRYRLSAFDPSNYRPYPTSSWNVFDAPRPWGVSMGSFTQEYCRARVILHNSHYLDTFNSGSENFWLLMSQTTPRRIVLALHLWQSPGCRNFSTAATWQGGGK</sequence>
<dbReference type="EMBL" id="JAABOJ010000016">
    <property type="protein sequence ID" value="KAF3281087.1"/>
    <property type="molecule type" value="Genomic_DNA"/>
</dbReference>
<evidence type="ECO:0000313" key="2">
    <source>
        <dbReference type="Proteomes" id="UP000474640"/>
    </source>
</evidence>
<gene>
    <name evidence="1" type="ORF">TWF970_002262</name>
</gene>
<dbReference type="Proteomes" id="UP000474640">
    <property type="component" value="Unassembled WGS sequence"/>
</dbReference>
<reference evidence="1 2" key="1">
    <citation type="submission" date="2020-01" db="EMBL/GenBank/DDBJ databases">
        <authorList>
            <person name="Palmer J.M."/>
        </authorList>
    </citation>
    <scope>NUCLEOTIDE SEQUENCE [LARGE SCALE GENOMIC DNA]</scope>
    <source>
        <strain evidence="1 2">TWF970</strain>
    </source>
</reference>
<organism evidence="1 2">
    <name type="scientific">Orbilia oligospora</name>
    <name type="common">Nematode-trapping fungus</name>
    <name type="synonym">Arthrobotrys oligospora</name>
    <dbReference type="NCBI Taxonomy" id="2813651"/>
    <lineage>
        <taxon>Eukaryota</taxon>
        <taxon>Fungi</taxon>
        <taxon>Dikarya</taxon>
        <taxon>Ascomycota</taxon>
        <taxon>Pezizomycotina</taxon>
        <taxon>Orbiliomycetes</taxon>
        <taxon>Orbiliales</taxon>
        <taxon>Orbiliaceae</taxon>
        <taxon>Orbilia</taxon>
    </lineage>
</organism>
<evidence type="ECO:0000313" key="1">
    <source>
        <dbReference type="EMBL" id="KAF3281087.1"/>
    </source>
</evidence>
<protein>
    <submittedName>
        <fullName evidence="1">Uncharacterized protein</fullName>
    </submittedName>
</protein>
<name>A0A7C8RCD7_ORBOL</name>
<proteinExistence type="predicted"/>
<comment type="caution">
    <text evidence="1">The sequence shown here is derived from an EMBL/GenBank/DDBJ whole genome shotgun (WGS) entry which is preliminary data.</text>
</comment>
<accession>A0A7C8RCD7</accession>